<evidence type="ECO:0000313" key="2">
    <source>
        <dbReference type="EMBL" id="SEL39194.1"/>
    </source>
</evidence>
<evidence type="ECO:0000259" key="1">
    <source>
        <dbReference type="Pfam" id="PF01521"/>
    </source>
</evidence>
<dbReference type="InterPro" id="IPR000361">
    <property type="entry name" value="ATAP_core_dom"/>
</dbReference>
<dbReference type="InterPro" id="IPR031108">
    <property type="entry name" value="IscA_plant_cyanobact"/>
</dbReference>
<evidence type="ECO:0000313" key="3">
    <source>
        <dbReference type="Proteomes" id="UP000199421"/>
    </source>
</evidence>
<accession>A0A1H7PUX3</accession>
<organism evidence="2 3">
    <name type="scientific">Olivibacter domesticus</name>
    <name type="common">Pseudosphingobacterium domesticum</name>
    <dbReference type="NCBI Taxonomy" id="407022"/>
    <lineage>
        <taxon>Bacteria</taxon>
        <taxon>Pseudomonadati</taxon>
        <taxon>Bacteroidota</taxon>
        <taxon>Sphingobacteriia</taxon>
        <taxon>Sphingobacteriales</taxon>
        <taxon>Sphingobacteriaceae</taxon>
        <taxon>Olivibacter</taxon>
    </lineage>
</organism>
<dbReference type="InterPro" id="IPR016092">
    <property type="entry name" value="ATAP"/>
</dbReference>
<dbReference type="RefSeq" id="WP_093324307.1">
    <property type="nucleotide sequence ID" value="NZ_FOAF01000002.1"/>
</dbReference>
<dbReference type="Gene3D" id="2.60.300.12">
    <property type="entry name" value="HesB-like domain"/>
    <property type="match status" value="1"/>
</dbReference>
<reference evidence="3" key="1">
    <citation type="submission" date="2016-10" db="EMBL/GenBank/DDBJ databases">
        <authorList>
            <person name="Varghese N."/>
            <person name="Submissions S."/>
        </authorList>
    </citation>
    <scope>NUCLEOTIDE SEQUENCE [LARGE SCALE GENOMIC DNA]</scope>
    <source>
        <strain evidence="3">DSM 18733</strain>
    </source>
</reference>
<name>A0A1H7PUX3_OLID1</name>
<dbReference type="EMBL" id="FOAF01000002">
    <property type="protein sequence ID" value="SEL39194.1"/>
    <property type="molecule type" value="Genomic_DNA"/>
</dbReference>
<dbReference type="InterPro" id="IPR017870">
    <property type="entry name" value="FeS_cluster_insertion_CS"/>
</dbReference>
<proteinExistence type="predicted"/>
<dbReference type="InterPro" id="IPR035903">
    <property type="entry name" value="HesB-like_dom_sf"/>
</dbReference>
<keyword evidence="3" id="KW-1185">Reference proteome</keyword>
<sequence length="108" mass="11813">MITVTEKAKGRITEILQSEKYDATYFVRVAVESGGCSGLTYKLDFDNQERSGDQAFEDNGVKVVLDIKSFLYLAGTKLDYSDGLTGKGFNFINPNASRTCACGESFSV</sequence>
<dbReference type="STRING" id="407022.SAMN05661044_02357"/>
<dbReference type="OrthoDB" id="9801228at2"/>
<dbReference type="Pfam" id="PF01521">
    <property type="entry name" value="Fe-S_biosyn"/>
    <property type="match status" value="1"/>
</dbReference>
<protein>
    <submittedName>
        <fullName evidence="2">Iron-sulfur cluster assembly protein</fullName>
    </submittedName>
</protein>
<dbReference type="PANTHER" id="PTHR47265">
    <property type="entry name" value="IRON-SULFUR ASSEMBLY PROTEIN ISCA, CHLOROPLASTIC"/>
    <property type="match status" value="1"/>
</dbReference>
<dbReference type="PANTHER" id="PTHR47265:SF1">
    <property type="entry name" value="IRON-SULFUR ASSEMBLY PROTEIN ISCA, CHLOROPLASTIC"/>
    <property type="match status" value="1"/>
</dbReference>
<feature type="domain" description="Core" evidence="1">
    <location>
        <begin position="2"/>
        <end position="103"/>
    </location>
</feature>
<gene>
    <name evidence="2" type="ORF">SAMN05661044_02357</name>
</gene>
<dbReference type="GO" id="GO:0051537">
    <property type="term" value="F:2 iron, 2 sulfur cluster binding"/>
    <property type="evidence" value="ECO:0007669"/>
    <property type="project" value="UniProtKB-ARBA"/>
</dbReference>
<dbReference type="SUPFAM" id="SSF89360">
    <property type="entry name" value="HesB-like domain"/>
    <property type="match status" value="1"/>
</dbReference>
<dbReference type="AlphaFoldDB" id="A0A1H7PUX3"/>
<dbReference type="GO" id="GO:0030674">
    <property type="term" value="F:protein-macromolecule adaptor activity"/>
    <property type="evidence" value="ECO:0007669"/>
    <property type="project" value="TreeGrafter"/>
</dbReference>
<dbReference type="GO" id="GO:0016226">
    <property type="term" value="P:iron-sulfur cluster assembly"/>
    <property type="evidence" value="ECO:0007669"/>
    <property type="project" value="InterPro"/>
</dbReference>
<dbReference type="NCBIfam" id="TIGR00049">
    <property type="entry name" value="iron-sulfur cluster assembly accessory protein"/>
    <property type="match status" value="1"/>
</dbReference>
<dbReference type="PROSITE" id="PS01152">
    <property type="entry name" value="HESB"/>
    <property type="match status" value="1"/>
</dbReference>
<dbReference type="Proteomes" id="UP000199421">
    <property type="component" value="Unassembled WGS sequence"/>
</dbReference>